<protein>
    <recommendedName>
        <fullName evidence="2">DC1 domain-containing protein</fullName>
    </recommendedName>
</protein>
<evidence type="ECO:0000256" key="1">
    <source>
        <dbReference type="ARBA" id="ARBA00022737"/>
    </source>
</evidence>
<reference evidence="3 4" key="1">
    <citation type="submission" date="2019-07" db="EMBL/GenBank/DDBJ databases">
        <title>WGS assembly of Gossypium mustelinum.</title>
        <authorList>
            <person name="Chen Z.J."/>
            <person name="Sreedasyam A."/>
            <person name="Ando A."/>
            <person name="Song Q."/>
            <person name="De L."/>
            <person name="Hulse-Kemp A."/>
            <person name="Ding M."/>
            <person name="Ye W."/>
            <person name="Kirkbride R."/>
            <person name="Jenkins J."/>
            <person name="Plott C."/>
            <person name="Lovell J."/>
            <person name="Lin Y.-M."/>
            <person name="Vaughn R."/>
            <person name="Liu B."/>
            <person name="Li W."/>
            <person name="Simpson S."/>
            <person name="Scheffler B."/>
            <person name="Saski C."/>
            <person name="Grover C."/>
            <person name="Hu G."/>
            <person name="Conover J."/>
            <person name="Carlson J."/>
            <person name="Shu S."/>
            <person name="Boston L."/>
            <person name="Williams M."/>
            <person name="Peterson D."/>
            <person name="Mcgee K."/>
            <person name="Jones D."/>
            <person name="Wendel J."/>
            <person name="Stelly D."/>
            <person name="Grimwood J."/>
            <person name="Schmutz J."/>
        </authorList>
    </citation>
    <scope>NUCLEOTIDE SEQUENCE [LARGE SCALE GENOMIC DNA]</scope>
    <source>
        <strain evidence="3">1408120.09</strain>
    </source>
</reference>
<name>A0A5D3A376_GOSMU</name>
<sequence length="175" mass="19936">MVGSNNYGHQHPLLLFVNEDQLLNVAKCSRCGEKVSIPCFSCAEDCVGFYLHKVCAEAPLELNHPFHPDHPLLLMQDAPYSGGYDCKFCGKYGNEFVYHCSCEFDFHVKCALFTFNIAENNLKVLEHVALQDEELEDDSKCFGCRESLAKYTHFSLDCVFNLHEKCLSFYSNNII</sequence>
<gene>
    <name evidence="3" type="ORF">E1A91_A02G006500v1</name>
</gene>
<dbReference type="SUPFAM" id="SSF57889">
    <property type="entry name" value="Cysteine-rich domain"/>
    <property type="match status" value="1"/>
</dbReference>
<dbReference type="PANTHER" id="PTHR46288">
    <property type="entry name" value="PHORBOL-ESTER/DAG-TYPE DOMAIN-CONTAINING PROTEIN"/>
    <property type="match status" value="1"/>
</dbReference>
<evidence type="ECO:0000259" key="2">
    <source>
        <dbReference type="Pfam" id="PF03107"/>
    </source>
</evidence>
<dbReference type="AlphaFoldDB" id="A0A5D3A376"/>
<dbReference type="Proteomes" id="UP000323597">
    <property type="component" value="Chromosome A02"/>
</dbReference>
<evidence type="ECO:0000313" key="4">
    <source>
        <dbReference type="Proteomes" id="UP000323597"/>
    </source>
</evidence>
<dbReference type="EMBL" id="CM017637">
    <property type="protein sequence ID" value="TYJ44759.1"/>
    <property type="molecule type" value="Genomic_DNA"/>
</dbReference>
<dbReference type="InterPro" id="IPR004146">
    <property type="entry name" value="DC1"/>
</dbReference>
<dbReference type="Pfam" id="PF03107">
    <property type="entry name" value="C1_2"/>
    <property type="match status" value="2"/>
</dbReference>
<accession>A0A5D3A376</accession>
<proteinExistence type="predicted"/>
<dbReference type="PANTHER" id="PTHR46288:SF27">
    <property type="entry name" value="CYSTEINE_HISTIDINE-RICH C1 DOMAIN FAMILY PROTEIN"/>
    <property type="match status" value="1"/>
</dbReference>
<keyword evidence="4" id="KW-1185">Reference proteome</keyword>
<organism evidence="3 4">
    <name type="scientific">Gossypium mustelinum</name>
    <name type="common">Cotton</name>
    <name type="synonym">Gossypium caicoense</name>
    <dbReference type="NCBI Taxonomy" id="34275"/>
    <lineage>
        <taxon>Eukaryota</taxon>
        <taxon>Viridiplantae</taxon>
        <taxon>Streptophyta</taxon>
        <taxon>Embryophyta</taxon>
        <taxon>Tracheophyta</taxon>
        <taxon>Spermatophyta</taxon>
        <taxon>Magnoliopsida</taxon>
        <taxon>eudicotyledons</taxon>
        <taxon>Gunneridae</taxon>
        <taxon>Pentapetalae</taxon>
        <taxon>rosids</taxon>
        <taxon>malvids</taxon>
        <taxon>Malvales</taxon>
        <taxon>Malvaceae</taxon>
        <taxon>Malvoideae</taxon>
        <taxon>Gossypium</taxon>
    </lineage>
</organism>
<feature type="domain" description="DC1" evidence="2">
    <location>
        <begin position="65"/>
        <end position="111"/>
    </location>
</feature>
<keyword evidence="1" id="KW-0677">Repeat</keyword>
<dbReference type="InterPro" id="IPR046349">
    <property type="entry name" value="C1-like_sf"/>
</dbReference>
<evidence type="ECO:0000313" key="3">
    <source>
        <dbReference type="EMBL" id="TYJ44759.1"/>
    </source>
</evidence>
<feature type="domain" description="DC1" evidence="2">
    <location>
        <begin position="8"/>
        <end position="56"/>
    </location>
</feature>